<protein>
    <submittedName>
        <fullName evidence="1">Uncharacterized protein</fullName>
    </submittedName>
</protein>
<organism evidence="1 2">
    <name type="scientific">Hymenobacter cellulosivorans</name>
    <dbReference type="NCBI Taxonomy" id="2932249"/>
    <lineage>
        <taxon>Bacteria</taxon>
        <taxon>Pseudomonadati</taxon>
        <taxon>Bacteroidota</taxon>
        <taxon>Cytophagia</taxon>
        <taxon>Cytophagales</taxon>
        <taxon>Hymenobacteraceae</taxon>
        <taxon>Hymenobacter</taxon>
    </lineage>
</organism>
<reference evidence="1 2" key="1">
    <citation type="submission" date="2022-04" db="EMBL/GenBank/DDBJ databases">
        <title>Hymenobacter sp. isolated from the air.</title>
        <authorList>
            <person name="Won M."/>
            <person name="Lee C.-M."/>
            <person name="Woen H.-Y."/>
            <person name="Kwon S.-W."/>
        </authorList>
    </citation>
    <scope>NUCLEOTIDE SEQUENCE [LARGE SCALE GENOMIC DNA]</scope>
    <source>
        <strain evidence="2">5116 S-27</strain>
    </source>
</reference>
<dbReference type="EMBL" id="CP095049">
    <property type="protein sequence ID" value="UOQ52536.1"/>
    <property type="molecule type" value="Genomic_DNA"/>
</dbReference>
<accession>A0ABY4F790</accession>
<dbReference type="RefSeq" id="WP_244716616.1">
    <property type="nucleotide sequence ID" value="NZ_CP095049.1"/>
</dbReference>
<name>A0ABY4F790_9BACT</name>
<sequence>MADYLIKSTDKRTFTLLAGAAVLGELKYTEWFSFKAILALTDGTSFRIEPRGFWGTTIEVKDEAQTVHLSFKMNWDGNIVLKSRLGGTNRAVVLKNRGLQGGYVLLDKEGQELLTIQPDFKWNKANHDYAVVSSEQFDTYAAKEALVLTAIHCANYYMTMASTIITTTII</sequence>
<evidence type="ECO:0000313" key="2">
    <source>
        <dbReference type="Proteomes" id="UP000831785"/>
    </source>
</evidence>
<gene>
    <name evidence="1" type="ORF">MUN80_22640</name>
</gene>
<evidence type="ECO:0000313" key="1">
    <source>
        <dbReference type="EMBL" id="UOQ52536.1"/>
    </source>
</evidence>
<keyword evidence="2" id="KW-1185">Reference proteome</keyword>
<proteinExistence type="predicted"/>
<dbReference type="Proteomes" id="UP000831785">
    <property type="component" value="Chromosome"/>
</dbReference>